<organism evidence="5 6">
    <name type="scientific">Cryobacterium gelidum</name>
    <dbReference type="NCBI Taxonomy" id="1259164"/>
    <lineage>
        <taxon>Bacteria</taxon>
        <taxon>Bacillati</taxon>
        <taxon>Actinomycetota</taxon>
        <taxon>Actinomycetes</taxon>
        <taxon>Micrococcales</taxon>
        <taxon>Microbacteriaceae</taxon>
        <taxon>Cryobacterium</taxon>
    </lineage>
</organism>
<feature type="domain" description="Smf/DprA SLOG" evidence="3">
    <location>
        <begin position="187"/>
        <end position="398"/>
    </location>
</feature>
<name>A0A4R9B1K3_9MICO</name>
<evidence type="ECO:0000256" key="2">
    <source>
        <dbReference type="SAM" id="MobiDB-lite"/>
    </source>
</evidence>
<dbReference type="InterPro" id="IPR057666">
    <property type="entry name" value="DrpA_SLOG"/>
</dbReference>
<dbReference type="GO" id="GO:0009294">
    <property type="term" value="P:DNA-mediated transformation"/>
    <property type="evidence" value="ECO:0007669"/>
    <property type="project" value="InterPro"/>
</dbReference>
<gene>
    <name evidence="5" type="primary">dprA</name>
    <name evidence="5" type="ORF">E3T50_00965</name>
</gene>
<dbReference type="InterPro" id="IPR003488">
    <property type="entry name" value="DprA"/>
</dbReference>
<dbReference type="PANTHER" id="PTHR43022:SF1">
    <property type="entry name" value="PROTEIN SMF"/>
    <property type="match status" value="1"/>
</dbReference>
<feature type="domain" description="DprA winged helix" evidence="4">
    <location>
        <begin position="417"/>
        <end position="470"/>
    </location>
</feature>
<sequence length="479" mass="49360">MLFGLDESRVRALAAGVRGVPRTGQSPADGGPDSDEIAAFDRPRSAVTDTAADDDGAVDDTPVDDRAAPSEVFARAAWSGITEPGDGTAGLLVASLGASVALTAILESWSPVRLGALVRDVLAGDEQAGPDVVFAASPSPDVTEADADTSAELEQALDLGLQRWRPRLSSGDVIRSLQQAARLQARLLLATDALWPPSLNDLELHAPLALWWRGVPGALAALPNSIALVGARAATGYGEHIAMEASAGLVDRGFAVVSGAAYGIDGMAHRAALASKGITVAFLAGGVDRFYPSGHDSLLTRIVASGAVVSELPCGAAPTKWRFLQRNRLIAAASAATVVLEAGWRSGSLNTAGHASALGRPLGAVPGPITSPTSAGCHRLIREFAAICVTNPTEMAELVGERMIQGPLDFPDTDEGPGPIPRTSDQVRVFDALSGRSPRTVADLARRAGLSSAAVRGALGGLDLDGAAQEREAGWVRRL</sequence>
<dbReference type="Pfam" id="PF17782">
    <property type="entry name" value="WHD_DprA"/>
    <property type="match status" value="1"/>
</dbReference>
<dbReference type="InterPro" id="IPR041614">
    <property type="entry name" value="DprA_WH"/>
</dbReference>
<dbReference type="EMBL" id="SOHL01000003">
    <property type="protein sequence ID" value="TFD73880.1"/>
    <property type="molecule type" value="Genomic_DNA"/>
</dbReference>
<feature type="compositionally biased region" description="Acidic residues" evidence="2">
    <location>
        <begin position="51"/>
        <end position="62"/>
    </location>
</feature>
<dbReference type="Gene3D" id="1.10.10.10">
    <property type="entry name" value="Winged helix-like DNA-binding domain superfamily/Winged helix DNA-binding domain"/>
    <property type="match status" value="1"/>
</dbReference>
<evidence type="ECO:0000256" key="1">
    <source>
        <dbReference type="ARBA" id="ARBA00006525"/>
    </source>
</evidence>
<dbReference type="PANTHER" id="PTHR43022">
    <property type="entry name" value="PROTEIN SMF"/>
    <property type="match status" value="1"/>
</dbReference>
<dbReference type="AlphaFoldDB" id="A0A4R9B1K3"/>
<dbReference type="SUPFAM" id="SSF102405">
    <property type="entry name" value="MCP/YpsA-like"/>
    <property type="match status" value="1"/>
</dbReference>
<protein>
    <submittedName>
        <fullName evidence="5">DNA-protecting protein DprA</fullName>
    </submittedName>
</protein>
<dbReference type="Proteomes" id="UP000297983">
    <property type="component" value="Unassembled WGS sequence"/>
</dbReference>
<dbReference type="Gene3D" id="3.40.50.450">
    <property type="match status" value="1"/>
</dbReference>
<proteinExistence type="inferred from homology"/>
<evidence type="ECO:0000313" key="6">
    <source>
        <dbReference type="Proteomes" id="UP000297983"/>
    </source>
</evidence>
<reference evidence="5 6" key="1">
    <citation type="submission" date="2019-03" db="EMBL/GenBank/DDBJ databases">
        <title>Genomics of glacier-inhabiting Cryobacterium strains.</title>
        <authorList>
            <person name="Liu Q."/>
            <person name="Xin Y.-H."/>
        </authorList>
    </citation>
    <scope>NUCLEOTIDE SEQUENCE [LARGE SCALE GENOMIC DNA]</scope>
    <source>
        <strain evidence="5 6">Hz16</strain>
    </source>
</reference>
<dbReference type="InterPro" id="IPR036388">
    <property type="entry name" value="WH-like_DNA-bd_sf"/>
</dbReference>
<evidence type="ECO:0000259" key="4">
    <source>
        <dbReference type="Pfam" id="PF17782"/>
    </source>
</evidence>
<accession>A0A4R9B1K3</accession>
<comment type="caution">
    <text evidence="5">The sequence shown here is derived from an EMBL/GenBank/DDBJ whole genome shotgun (WGS) entry which is preliminary data.</text>
</comment>
<evidence type="ECO:0000259" key="3">
    <source>
        <dbReference type="Pfam" id="PF02481"/>
    </source>
</evidence>
<dbReference type="NCBIfam" id="TIGR00732">
    <property type="entry name" value="dprA"/>
    <property type="match status" value="1"/>
</dbReference>
<comment type="similarity">
    <text evidence="1">Belongs to the DprA/Smf family.</text>
</comment>
<dbReference type="Pfam" id="PF02481">
    <property type="entry name" value="DNA_processg_A"/>
    <property type="match status" value="1"/>
</dbReference>
<feature type="region of interest" description="Disordered" evidence="2">
    <location>
        <begin position="14"/>
        <end position="64"/>
    </location>
</feature>
<evidence type="ECO:0000313" key="5">
    <source>
        <dbReference type="EMBL" id="TFD73880.1"/>
    </source>
</evidence>
<keyword evidence="6" id="KW-1185">Reference proteome</keyword>